<organism evidence="1 2">
    <name type="scientific">Nonomuraea pusilla</name>
    <dbReference type="NCBI Taxonomy" id="46177"/>
    <lineage>
        <taxon>Bacteria</taxon>
        <taxon>Bacillati</taxon>
        <taxon>Actinomycetota</taxon>
        <taxon>Actinomycetes</taxon>
        <taxon>Streptosporangiales</taxon>
        <taxon>Streptosporangiaceae</taxon>
        <taxon>Nonomuraea</taxon>
    </lineage>
</organism>
<reference evidence="1 2" key="1">
    <citation type="submission" date="2016-10" db="EMBL/GenBank/DDBJ databases">
        <authorList>
            <person name="de Groot N.N."/>
        </authorList>
    </citation>
    <scope>NUCLEOTIDE SEQUENCE [LARGE SCALE GENOMIC DNA]</scope>
    <source>
        <strain evidence="1 2">DSM 43357</strain>
    </source>
</reference>
<keyword evidence="2" id="KW-1185">Reference proteome</keyword>
<dbReference type="STRING" id="46177.SAMN05660976_05240"/>
<gene>
    <name evidence="1" type="ORF">SAMN05660976_05240</name>
</gene>
<dbReference type="Proteomes" id="UP000198953">
    <property type="component" value="Unassembled WGS sequence"/>
</dbReference>
<dbReference type="Pfam" id="PF19817">
    <property type="entry name" value="DUF6300"/>
    <property type="match status" value="1"/>
</dbReference>
<name>A0A1H7YJL8_9ACTN</name>
<dbReference type="RefSeq" id="WP_091103361.1">
    <property type="nucleotide sequence ID" value="NZ_FOBF01000013.1"/>
</dbReference>
<evidence type="ECO:0000313" key="1">
    <source>
        <dbReference type="EMBL" id="SEM46131.1"/>
    </source>
</evidence>
<dbReference type="EMBL" id="FOBF01000013">
    <property type="protein sequence ID" value="SEM46131.1"/>
    <property type="molecule type" value="Genomic_DNA"/>
</dbReference>
<dbReference type="AlphaFoldDB" id="A0A1H7YJL8"/>
<evidence type="ECO:0000313" key="2">
    <source>
        <dbReference type="Proteomes" id="UP000198953"/>
    </source>
</evidence>
<proteinExistence type="predicted"/>
<protein>
    <submittedName>
        <fullName evidence="1">Uncharacterized protein</fullName>
    </submittedName>
</protein>
<dbReference type="OrthoDB" id="3538861at2"/>
<dbReference type="InterPro" id="IPR046267">
    <property type="entry name" value="DUF6300"/>
</dbReference>
<sequence length="106" mass="11439">MIRGGTCPRCRTGEVLAVLRLPRSWTNTSGSLVRGTRDVLLCAACDADDPLAGPVVTYFAVHGRARPQDAALLAACLLRWIAGARPAEPDERALRAEAEAWRRGDL</sequence>
<accession>A0A1H7YJL8</accession>